<dbReference type="InterPro" id="IPR051795">
    <property type="entry name" value="Glycosyl_Hydrlase_43"/>
</dbReference>
<dbReference type="Gene3D" id="2.115.10.20">
    <property type="entry name" value="Glycosyl hydrolase domain, family 43"/>
    <property type="match status" value="1"/>
</dbReference>
<sequence length="508" mass="53992">MRNPLIPGFHPDPSVCRVGDTYYLATSTFEYLPGIPVFRSTDLVHVELIGHVAVRDGQLGTPGVPTGGGTWAPTIRHHDGRFWLVVPDMMGTGRGNVLFTADDPAGPWSDGVVMDVFGIDPDIAWDADGTCYVTMSGLGFADDGTAQHLGITQVRIDPGTGAALSEPISLWSGTGGMFPEAPHLYEVDGTWYLMIAEGGTERGHAVTIARGPSPEGPFEGAPHNPLVTARGTDRAVQNTGHGDLVQRPDGTWAMVLLGTRPRSMTRAFAPMGRETFVVPVTWEDGWPHAEPVLLDERHGPVARTIAFPAAPGAPAVLDGFDGEVLAVRAFPRDVADLAARPGWARLTGRGAGMADEHPVFLGIRQCSEGAEVTVTLDVAAGVGGLSMRYDEHSHLDVEATADLVTMTMTARGLQQSWARPRTAPGGEVRLRIVADPPPVGQAVLGASCDRLVGLVEDAGEWVELGSVDGAFLSSDFTESFTGRVVGPYAREGVVDVRTIEYAGQDVRR</sequence>
<evidence type="ECO:0000256" key="2">
    <source>
        <dbReference type="ARBA" id="ARBA00022801"/>
    </source>
</evidence>
<dbReference type="SUPFAM" id="SSF49899">
    <property type="entry name" value="Concanavalin A-like lectins/glucanases"/>
    <property type="match status" value="1"/>
</dbReference>
<dbReference type="GO" id="GO:0005975">
    <property type="term" value="P:carbohydrate metabolic process"/>
    <property type="evidence" value="ECO:0007669"/>
    <property type="project" value="InterPro"/>
</dbReference>
<dbReference type="PANTHER" id="PTHR42812">
    <property type="entry name" value="BETA-XYLOSIDASE"/>
    <property type="match status" value="1"/>
</dbReference>
<dbReference type="AlphaFoldDB" id="A0A511F9E7"/>
<reference evidence="8 10" key="1">
    <citation type="submission" date="2019-07" db="EMBL/GenBank/DDBJ databases">
        <title>Whole genome shotgun sequence of Cellulomonas hominis NBRC 16055.</title>
        <authorList>
            <person name="Hosoyama A."/>
            <person name="Uohara A."/>
            <person name="Ohji S."/>
            <person name="Ichikawa N."/>
        </authorList>
    </citation>
    <scope>NUCLEOTIDE SEQUENCE [LARGE SCALE GENOMIC DNA]</scope>
    <source>
        <strain evidence="8 10">NBRC 16055</strain>
    </source>
</reference>
<dbReference type="PANTHER" id="PTHR42812:SF12">
    <property type="entry name" value="BETA-XYLOSIDASE-RELATED"/>
    <property type="match status" value="1"/>
</dbReference>
<dbReference type="Pfam" id="PF17851">
    <property type="entry name" value="GH43_C2"/>
    <property type="match status" value="1"/>
</dbReference>
<keyword evidence="3 6" id="KW-0326">Glycosidase</keyword>
<evidence type="ECO:0000313" key="10">
    <source>
        <dbReference type="Proteomes" id="UP000321723"/>
    </source>
</evidence>
<dbReference type="SUPFAM" id="SSF75005">
    <property type="entry name" value="Arabinanase/levansucrase/invertase"/>
    <property type="match status" value="1"/>
</dbReference>
<dbReference type="EMBL" id="JACHDN010000001">
    <property type="protein sequence ID" value="MBB5472992.1"/>
    <property type="molecule type" value="Genomic_DNA"/>
</dbReference>
<evidence type="ECO:0000259" key="7">
    <source>
        <dbReference type="Pfam" id="PF17851"/>
    </source>
</evidence>
<accession>A0A511F9E7</accession>
<dbReference type="InterPro" id="IPR013320">
    <property type="entry name" value="ConA-like_dom_sf"/>
</dbReference>
<evidence type="ECO:0000313" key="8">
    <source>
        <dbReference type="EMBL" id="GEL45870.1"/>
    </source>
</evidence>
<evidence type="ECO:0000256" key="6">
    <source>
        <dbReference type="RuleBase" id="RU361187"/>
    </source>
</evidence>
<dbReference type="Proteomes" id="UP000564629">
    <property type="component" value="Unassembled WGS sequence"/>
</dbReference>
<feature type="active site" description="Proton acceptor" evidence="4">
    <location>
        <position position="12"/>
    </location>
</feature>
<evidence type="ECO:0000256" key="4">
    <source>
        <dbReference type="PIRSR" id="PIRSR606710-1"/>
    </source>
</evidence>
<name>A0A511F9E7_9CELL</name>
<dbReference type="InterPro" id="IPR006710">
    <property type="entry name" value="Glyco_hydro_43"/>
</dbReference>
<feature type="site" description="Important for catalytic activity, responsible for pKa modulation of the active site Glu and correct orientation of both the proton donor and substrate" evidence="5">
    <location>
        <position position="120"/>
    </location>
</feature>
<reference evidence="9 11" key="2">
    <citation type="submission" date="2020-08" db="EMBL/GenBank/DDBJ databases">
        <title>Sequencing the genomes of 1000 actinobacteria strains.</title>
        <authorList>
            <person name="Klenk H.-P."/>
        </authorList>
    </citation>
    <scope>NUCLEOTIDE SEQUENCE [LARGE SCALE GENOMIC DNA]</scope>
    <source>
        <strain evidence="9 11">DSM 9581</strain>
    </source>
</reference>
<evidence type="ECO:0000256" key="3">
    <source>
        <dbReference type="ARBA" id="ARBA00023295"/>
    </source>
</evidence>
<feature type="domain" description="Beta-xylosidase C-terminal Concanavalin A-like" evidence="7">
    <location>
        <begin position="332"/>
        <end position="489"/>
    </location>
</feature>
<comment type="similarity">
    <text evidence="1 6">Belongs to the glycosyl hydrolase 43 family.</text>
</comment>
<dbReference type="EMBL" id="BJVQ01000008">
    <property type="protein sequence ID" value="GEL45870.1"/>
    <property type="molecule type" value="Genomic_DNA"/>
</dbReference>
<comment type="caution">
    <text evidence="8">The sequence shown here is derived from an EMBL/GenBank/DDBJ whole genome shotgun (WGS) entry which is preliminary data.</text>
</comment>
<protein>
    <submittedName>
        <fullName evidence="9">Beta-xylosidase</fullName>
    </submittedName>
    <submittedName>
        <fullName evidence="8">Glycoside hydrolase 43 family protein</fullName>
    </submittedName>
</protein>
<dbReference type="OrthoDB" id="9801455at2"/>
<dbReference type="RefSeq" id="WP_146834456.1">
    <property type="nucleotide sequence ID" value="NZ_BJVQ01000008.1"/>
</dbReference>
<dbReference type="InterPro" id="IPR041542">
    <property type="entry name" value="GH43_C2"/>
</dbReference>
<evidence type="ECO:0000256" key="5">
    <source>
        <dbReference type="PIRSR" id="PIRSR606710-2"/>
    </source>
</evidence>
<organism evidence="8 10">
    <name type="scientific">Cellulomonas hominis</name>
    <dbReference type="NCBI Taxonomy" id="156981"/>
    <lineage>
        <taxon>Bacteria</taxon>
        <taxon>Bacillati</taxon>
        <taxon>Actinomycetota</taxon>
        <taxon>Actinomycetes</taxon>
        <taxon>Micrococcales</taxon>
        <taxon>Cellulomonadaceae</taxon>
        <taxon>Cellulomonas</taxon>
    </lineage>
</organism>
<evidence type="ECO:0000256" key="1">
    <source>
        <dbReference type="ARBA" id="ARBA00009865"/>
    </source>
</evidence>
<evidence type="ECO:0000313" key="9">
    <source>
        <dbReference type="EMBL" id="MBB5472992.1"/>
    </source>
</evidence>
<keyword evidence="10" id="KW-1185">Reference proteome</keyword>
<proteinExistence type="inferred from homology"/>
<dbReference type="InterPro" id="IPR023296">
    <property type="entry name" value="Glyco_hydro_beta-prop_sf"/>
</dbReference>
<dbReference type="Pfam" id="PF04616">
    <property type="entry name" value="Glyco_hydro_43"/>
    <property type="match status" value="1"/>
</dbReference>
<dbReference type="CDD" id="cd18617">
    <property type="entry name" value="GH43_XynB-like"/>
    <property type="match status" value="1"/>
</dbReference>
<feature type="active site" description="Proton donor" evidence="4">
    <location>
        <position position="180"/>
    </location>
</feature>
<dbReference type="Gene3D" id="2.60.120.200">
    <property type="match status" value="1"/>
</dbReference>
<dbReference type="Proteomes" id="UP000321723">
    <property type="component" value="Unassembled WGS sequence"/>
</dbReference>
<keyword evidence="2 6" id="KW-0378">Hydrolase</keyword>
<evidence type="ECO:0000313" key="11">
    <source>
        <dbReference type="Proteomes" id="UP000564629"/>
    </source>
</evidence>
<dbReference type="GO" id="GO:0004553">
    <property type="term" value="F:hydrolase activity, hydrolyzing O-glycosyl compounds"/>
    <property type="evidence" value="ECO:0007669"/>
    <property type="project" value="InterPro"/>
</dbReference>
<gene>
    <name evidence="8" type="ORF">CHO01_09860</name>
    <name evidence="9" type="ORF">HNR08_001728</name>
</gene>